<keyword evidence="4" id="KW-1185">Reference proteome</keyword>
<dbReference type="Gene3D" id="3.30.450.20">
    <property type="entry name" value="PAS domain"/>
    <property type="match status" value="1"/>
</dbReference>
<feature type="transmembrane region" description="Helical" evidence="1">
    <location>
        <begin position="148"/>
        <end position="168"/>
    </location>
</feature>
<keyword evidence="1" id="KW-0812">Transmembrane</keyword>
<dbReference type="RefSeq" id="WP_163939877.1">
    <property type="nucleotide sequence ID" value="NZ_BMQU01000021.1"/>
</dbReference>
<feature type="transmembrane region" description="Helical" evidence="1">
    <location>
        <begin position="174"/>
        <end position="193"/>
    </location>
</feature>
<dbReference type="Proteomes" id="UP000471751">
    <property type="component" value="Unassembled WGS sequence"/>
</dbReference>
<dbReference type="AlphaFoldDB" id="A0A6I5RWL0"/>
<evidence type="ECO:0000256" key="1">
    <source>
        <dbReference type="SAM" id="Phobius"/>
    </source>
</evidence>
<dbReference type="InterPro" id="IPR000014">
    <property type="entry name" value="PAS"/>
</dbReference>
<sequence>MILLRNFSAIQYELSFLAEQRLISAIEAQANLTYCNGESVTVRGASREQLIGSPHNTVRHPDMAEVLFARMWSYLKRVKNWIGIDTIRCSSGHPNWVNAYLTPTFKQGNLIGYKSVRIKPARNQLSGVTDLDACLQNHDSSLQIKQRLGAVLTSIFLPFVVLAVTAAALLFGGAALGVAAIALFFLAIQILSVHQWHRSLNHLGSVSTDYVDSELIARPFSGERGPVARLQMVLISGGANIRTALSLISDVANQTATLVINSQSLRRQPELILSKRRDGADIAVSSSAVGDDLKHTVQQINAQVVRFKS</sequence>
<dbReference type="EMBL" id="JAAHBT010000409">
    <property type="protein sequence ID" value="NES12030.1"/>
    <property type="molecule type" value="Genomic_DNA"/>
</dbReference>
<dbReference type="SUPFAM" id="SSF55785">
    <property type="entry name" value="PYP-like sensor domain (PAS domain)"/>
    <property type="match status" value="1"/>
</dbReference>
<evidence type="ECO:0000313" key="3">
    <source>
        <dbReference type="EMBL" id="NES12030.1"/>
    </source>
</evidence>
<accession>A0A6I5RWL0</accession>
<dbReference type="NCBIfam" id="TIGR00229">
    <property type="entry name" value="sensory_box"/>
    <property type="match status" value="1"/>
</dbReference>
<feature type="domain" description="PAS fold-3" evidence="2">
    <location>
        <begin position="33"/>
        <end position="114"/>
    </location>
</feature>
<protein>
    <submittedName>
        <fullName evidence="3">PAS domain-containing protein</fullName>
    </submittedName>
</protein>
<organism evidence="3 4">
    <name type="scientific">Pseudomonas laurentiana</name>
    <dbReference type="NCBI Taxonomy" id="2364649"/>
    <lineage>
        <taxon>Bacteria</taxon>
        <taxon>Pseudomonadati</taxon>
        <taxon>Pseudomonadota</taxon>
        <taxon>Gammaproteobacteria</taxon>
        <taxon>Pseudomonadales</taxon>
        <taxon>Pseudomonadaceae</taxon>
        <taxon>Pseudomonas</taxon>
    </lineage>
</organism>
<evidence type="ECO:0000259" key="2">
    <source>
        <dbReference type="Pfam" id="PF08447"/>
    </source>
</evidence>
<keyword evidence="1" id="KW-0472">Membrane</keyword>
<keyword evidence="1" id="KW-1133">Transmembrane helix</keyword>
<name>A0A6I5RWL0_9PSED</name>
<reference evidence="3 4" key="1">
    <citation type="submission" date="2020-02" db="EMBL/GenBank/DDBJ databases">
        <title>Broccoli isolated Pseudomonas sp.</title>
        <authorList>
            <person name="Fujikawa T."/>
            <person name="Sawada H."/>
        </authorList>
    </citation>
    <scope>NUCLEOTIDE SEQUENCE [LARGE SCALE GENOMIC DNA]</scope>
    <source>
        <strain evidence="3 4">JCM 32154</strain>
    </source>
</reference>
<proteinExistence type="predicted"/>
<evidence type="ECO:0000313" key="4">
    <source>
        <dbReference type="Proteomes" id="UP000471751"/>
    </source>
</evidence>
<dbReference type="Pfam" id="PF08447">
    <property type="entry name" value="PAS_3"/>
    <property type="match status" value="1"/>
</dbReference>
<dbReference type="InterPro" id="IPR035965">
    <property type="entry name" value="PAS-like_dom_sf"/>
</dbReference>
<comment type="caution">
    <text evidence="3">The sequence shown here is derived from an EMBL/GenBank/DDBJ whole genome shotgun (WGS) entry which is preliminary data.</text>
</comment>
<dbReference type="InterPro" id="IPR013655">
    <property type="entry name" value="PAS_fold_3"/>
</dbReference>
<gene>
    <name evidence="3" type="ORF">G3O07_23600</name>
</gene>